<keyword evidence="5 10" id="KW-0812">Transmembrane</keyword>
<protein>
    <recommendedName>
        <fullName evidence="13">Transmembrane protein 43</fullName>
    </recommendedName>
</protein>
<comment type="similarity">
    <text evidence="4">Belongs to the TMEM43 family.</text>
</comment>
<sequence>MHNYEGDWSDSHTRVSYREKPGFFGQIQQSFWASLIGILLVVVSFPVIYWNEGRAVQTALSLDEGLRQVVRLQYIDQVSPEYDNSLVHLTGSLQTDRPLSDEQYGIAVRAVKLRRKVEMYQWVEHKKTREYDEGGKTRVETTFSYSMEWKDHIVRSGEFDNPSGHQNPHSMPVESYTIKSDPVKVGAFILSKGLVEKINEFHPLAPRDLVKRGRKMYIHDGMFYHAKDQFYPVVRNVKQPSQLRFSYKNALITCNTLLDDQDVIELSVCYNNVIFPIHCTGIEKNYSQKILMPLTLHWMTLQGVVGDVRVQFSYAGLSGKPGSGLGDPLKVSIVARQQGGALSQYNTESGDTLEFLYPGEMSAEEIFDAEHSANTLLTWALRGVGWVLMFIGFQMMTSILTLLISWVPIVRELVGLGLTILCLCLATSLSLVTIAVGWIAHRPLLGMTLLAAAAVPILISRQRRQNTYDRDR</sequence>
<feature type="transmembrane region" description="Helical" evidence="10">
    <location>
        <begin position="384"/>
        <end position="406"/>
    </location>
</feature>
<evidence type="ECO:0000256" key="1">
    <source>
        <dbReference type="ARBA" id="ARBA00004127"/>
    </source>
</evidence>
<evidence type="ECO:0008006" key="13">
    <source>
        <dbReference type="Google" id="ProtNLM"/>
    </source>
</evidence>
<dbReference type="PANTHER" id="PTHR13416">
    <property type="match status" value="1"/>
</dbReference>
<evidence type="ECO:0000256" key="10">
    <source>
        <dbReference type="SAM" id="Phobius"/>
    </source>
</evidence>
<keyword evidence="6" id="KW-0256">Endoplasmic reticulum</keyword>
<dbReference type="Proteomes" id="UP001159405">
    <property type="component" value="Unassembled WGS sequence"/>
</dbReference>
<evidence type="ECO:0000256" key="3">
    <source>
        <dbReference type="ARBA" id="ARBA00004586"/>
    </source>
</evidence>
<keyword evidence="8 10" id="KW-0472">Membrane</keyword>
<feature type="transmembrane region" description="Helical" evidence="10">
    <location>
        <begin position="30"/>
        <end position="50"/>
    </location>
</feature>
<dbReference type="InterPro" id="IPR012430">
    <property type="entry name" value="TMEM43_fam"/>
</dbReference>
<keyword evidence="7 10" id="KW-1133">Transmembrane helix</keyword>
<dbReference type="PANTHER" id="PTHR13416:SF2">
    <property type="entry name" value="TRANSMEMBRANE PROTEIN 43"/>
    <property type="match status" value="1"/>
</dbReference>
<dbReference type="Pfam" id="PF07787">
    <property type="entry name" value="TMEM43"/>
    <property type="match status" value="1"/>
</dbReference>
<name>A0ABN8QXF8_9CNID</name>
<feature type="transmembrane region" description="Helical" evidence="10">
    <location>
        <begin position="444"/>
        <end position="460"/>
    </location>
</feature>
<evidence type="ECO:0000256" key="5">
    <source>
        <dbReference type="ARBA" id="ARBA00022692"/>
    </source>
</evidence>
<gene>
    <name evidence="11" type="ORF">PLOB_00012075</name>
</gene>
<evidence type="ECO:0000313" key="12">
    <source>
        <dbReference type="Proteomes" id="UP001159405"/>
    </source>
</evidence>
<proteinExistence type="inferred from homology"/>
<evidence type="ECO:0000256" key="7">
    <source>
        <dbReference type="ARBA" id="ARBA00022989"/>
    </source>
</evidence>
<evidence type="ECO:0000256" key="8">
    <source>
        <dbReference type="ARBA" id="ARBA00023136"/>
    </source>
</evidence>
<reference evidence="11 12" key="1">
    <citation type="submission" date="2022-05" db="EMBL/GenBank/DDBJ databases">
        <authorList>
            <consortium name="Genoscope - CEA"/>
            <person name="William W."/>
        </authorList>
    </citation>
    <scope>NUCLEOTIDE SEQUENCE [LARGE SCALE GENOMIC DNA]</scope>
</reference>
<keyword evidence="12" id="KW-1185">Reference proteome</keyword>
<evidence type="ECO:0000256" key="6">
    <source>
        <dbReference type="ARBA" id="ARBA00022824"/>
    </source>
</evidence>
<evidence type="ECO:0000256" key="9">
    <source>
        <dbReference type="ARBA" id="ARBA00023242"/>
    </source>
</evidence>
<comment type="caution">
    <text evidence="11">The sequence shown here is derived from an EMBL/GenBank/DDBJ whole genome shotgun (WGS) entry which is preliminary data.</text>
</comment>
<accession>A0ABN8QXF8</accession>
<evidence type="ECO:0000313" key="11">
    <source>
        <dbReference type="EMBL" id="CAH3171714.1"/>
    </source>
</evidence>
<dbReference type="EMBL" id="CALNXK010000166">
    <property type="protein sequence ID" value="CAH3171714.1"/>
    <property type="molecule type" value="Genomic_DNA"/>
</dbReference>
<comment type="subcellular location">
    <subcellularLocation>
        <location evidence="1">Endomembrane system</location>
        <topology evidence="1">Multi-pass membrane protein</topology>
    </subcellularLocation>
    <subcellularLocation>
        <location evidence="3">Endoplasmic reticulum membrane</location>
    </subcellularLocation>
    <subcellularLocation>
        <location evidence="2">Nucleus envelope</location>
    </subcellularLocation>
</comment>
<organism evidence="11 12">
    <name type="scientific">Porites lobata</name>
    <dbReference type="NCBI Taxonomy" id="104759"/>
    <lineage>
        <taxon>Eukaryota</taxon>
        <taxon>Metazoa</taxon>
        <taxon>Cnidaria</taxon>
        <taxon>Anthozoa</taxon>
        <taxon>Hexacorallia</taxon>
        <taxon>Scleractinia</taxon>
        <taxon>Fungiina</taxon>
        <taxon>Poritidae</taxon>
        <taxon>Porites</taxon>
    </lineage>
</organism>
<evidence type="ECO:0000256" key="2">
    <source>
        <dbReference type="ARBA" id="ARBA00004259"/>
    </source>
</evidence>
<evidence type="ECO:0000256" key="4">
    <source>
        <dbReference type="ARBA" id="ARBA00006627"/>
    </source>
</evidence>
<feature type="transmembrane region" description="Helical" evidence="10">
    <location>
        <begin position="413"/>
        <end position="438"/>
    </location>
</feature>
<keyword evidence="9" id="KW-0539">Nucleus</keyword>